<dbReference type="EMBL" id="PGEY01000001">
    <property type="protein sequence ID" value="PJJ45654.1"/>
    <property type="molecule type" value="Genomic_DNA"/>
</dbReference>
<evidence type="ECO:0000313" key="2">
    <source>
        <dbReference type="EMBL" id="PJJ45654.1"/>
    </source>
</evidence>
<comment type="caution">
    <text evidence="2">The sequence shown here is derived from an EMBL/GenBank/DDBJ whole genome shotgun (WGS) entry which is preliminary data.</text>
</comment>
<organism evidence="2 3">
    <name type="scientific">Glutamicibacter mysorens</name>
    <dbReference type="NCBI Taxonomy" id="257984"/>
    <lineage>
        <taxon>Bacteria</taxon>
        <taxon>Bacillati</taxon>
        <taxon>Actinomycetota</taxon>
        <taxon>Actinomycetes</taxon>
        <taxon>Micrococcales</taxon>
        <taxon>Micrococcaceae</taxon>
        <taxon>Glutamicibacter</taxon>
    </lineage>
</organism>
<keyword evidence="1" id="KW-1133">Transmembrane helix</keyword>
<keyword evidence="1" id="KW-0812">Transmembrane</keyword>
<gene>
    <name evidence="2" type="ORF">ATK23_2944</name>
</gene>
<proteinExistence type="predicted"/>
<feature type="transmembrane region" description="Helical" evidence="1">
    <location>
        <begin position="47"/>
        <end position="67"/>
    </location>
</feature>
<protein>
    <submittedName>
        <fullName evidence="2">Uncharacterized protein</fullName>
    </submittedName>
</protein>
<reference evidence="2 3" key="1">
    <citation type="submission" date="2017-11" db="EMBL/GenBank/DDBJ databases">
        <title>Sequencing the genomes of 1000 actinobacteria strains.</title>
        <authorList>
            <person name="Klenk H.-P."/>
        </authorList>
    </citation>
    <scope>NUCLEOTIDE SEQUENCE [LARGE SCALE GENOMIC DNA]</scope>
    <source>
        <strain evidence="2 3">DSM 12798</strain>
    </source>
</reference>
<evidence type="ECO:0000313" key="3">
    <source>
        <dbReference type="Proteomes" id="UP000229263"/>
    </source>
</evidence>
<feature type="transmembrane region" description="Helical" evidence="1">
    <location>
        <begin position="79"/>
        <end position="95"/>
    </location>
</feature>
<accession>A0ABX4N1I2</accession>
<sequence>MFEKLLMSLQISWIKRGSGLDRNTKYAALTGGLVGSLTLTISLSSTFWVILLGCVLLAAGFSILARFERFWGPAEPDHYYYIVPMLVGPVVAGLVRSTEQALWVGPPMGVLCGLGVYFLILKSPPFKQDEAGELDAELPEHSPTR</sequence>
<evidence type="ECO:0000256" key="1">
    <source>
        <dbReference type="SAM" id="Phobius"/>
    </source>
</evidence>
<name>A0ABX4N1I2_9MICC</name>
<keyword evidence="3" id="KW-1185">Reference proteome</keyword>
<dbReference type="Proteomes" id="UP000229263">
    <property type="component" value="Unassembled WGS sequence"/>
</dbReference>
<keyword evidence="1" id="KW-0472">Membrane</keyword>
<feature type="transmembrane region" description="Helical" evidence="1">
    <location>
        <begin position="101"/>
        <end position="120"/>
    </location>
</feature>